<evidence type="ECO:0000313" key="2">
    <source>
        <dbReference type="EMBL" id="OWZ06961.1"/>
    </source>
</evidence>
<evidence type="ECO:0000259" key="1">
    <source>
        <dbReference type="Pfam" id="PF07727"/>
    </source>
</evidence>
<keyword evidence="3" id="KW-1185">Reference proteome</keyword>
<dbReference type="AlphaFoldDB" id="A0A225VN48"/>
<evidence type="ECO:0000313" key="3">
    <source>
        <dbReference type="Proteomes" id="UP000198211"/>
    </source>
</evidence>
<proteinExistence type="predicted"/>
<dbReference type="InterPro" id="IPR013103">
    <property type="entry name" value="RVT_2"/>
</dbReference>
<dbReference type="Pfam" id="PF07727">
    <property type="entry name" value="RVT_2"/>
    <property type="match status" value="1"/>
</dbReference>
<protein>
    <submittedName>
        <fullName evidence="2">Gag-pol Polyprotein</fullName>
    </submittedName>
</protein>
<name>A0A225VN48_9STRA</name>
<accession>A0A225VN48</accession>
<dbReference type="Proteomes" id="UP000198211">
    <property type="component" value="Unassembled WGS sequence"/>
</dbReference>
<comment type="caution">
    <text evidence="2">The sequence shown here is derived from an EMBL/GenBank/DDBJ whole genome shotgun (WGS) entry which is preliminary data.</text>
</comment>
<reference evidence="3" key="1">
    <citation type="submission" date="2017-03" db="EMBL/GenBank/DDBJ databases">
        <title>Phytopthora megakarya and P. palmivora, two closely related causual agents of cacao black pod achieved similar genome size and gene model numbers by different mechanisms.</title>
        <authorList>
            <person name="Ali S."/>
            <person name="Shao J."/>
            <person name="Larry D.J."/>
            <person name="Kronmiller B."/>
            <person name="Shen D."/>
            <person name="Strem M.D."/>
            <person name="Melnick R.L."/>
            <person name="Guiltinan M.J."/>
            <person name="Tyler B.M."/>
            <person name="Meinhardt L.W."/>
            <person name="Bailey B.A."/>
        </authorList>
    </citation>
    <scope>NUCLEOTIDE SEQUENCE [LARGE SCALE GENOMIC DNA]</scope>
    <source>
        <strain evidence="3">zdho120</strain>
    </source>
</reference>
<dbReference type="OrthoDB" id="95604at2759"/>
<dbReference type="EMBL" id="NBNE01003739">
    <property type="protein sequence ID" value="OWZ06961.1"/>
    <property type="molecule type" value="Genomic_DNA"/>
</dbReference>
<feature type="domain" description="Reverse transcriptase Ty1/copia-type" evidence="1">
    <location>
        <begin position="76"/>
        <end position="219"/>
    </location>
</feature>
<organism evidence="2 3">
    <name type="scientific">Phytophthora megakarya</name>
    <dbReference type="NCBI Taxonomy" id="4795"/>
    <lineage>
        <taxon>Eukaryota</taxon>
        <taxon>Sar</taxon>
        <taxon>Stramenopiles</taxon>
        <taxon>Oomycota</taxon>
        <taxon>Peronosporomycetes</taxon>
        <taxon>Peronosporales</taxon>
        <taxon>Peronosporaceae</taxon>
        <taxon>Phytophthora</taxon>
    </lineage>
</organism>
<sequence length="220" mass="25667">MLAKNDHRSVCLQNQPRPNVRFRDYVVNNVVAELLDIEFPSTYKQAYASPLWSKWRSAVKEKLESLRRQKTWRQTQAAKGIICCWVYALKRDQHGRIKGCKARLVIHGFKQEVGVNFHDTYAPVVRFESVRTAIFYAMKHDWDILPYDVKTGFWYGDLEEIIYMEQPAGIDGASSKMVCRLLKSLHRLRQAPRIWNDTLKSLLLLIGFAHLDSDTGMYML</sequence>
<dbReference type="STRING" id="4795.A0A225VN48"/>
<gene>
    <name evidence="2" type="ORF">PHMEG_00020711</name>
</gene>